<dbReference type="InterPro" id="IPR029063">
    <property type="entry name" value="SAM-dependent_MTases_sf"/>
</dbReference>
<organism evidence="1 2">
    <name type="scientific">Marinagarivorans cellulosilyticus</name>
    <dbReference type="NCBI Taxonomy" id="2721545"/>
    <lineage>
        <taxon>Bacteria</taxon>
        <taxon>Pseudomonadati</taxon>
        <taxon>Pseudomonadota</taxon>
        <taxon>Gammaproteobacteria</taxon>
        <taxon>Cellvibrionales</taxon>
        <taxon>Cellvibrionaceae</taxon>
        <taxon>Marinagarivorans</taxon>
    </lineage>
</organism>
<dbReference type="Proteomes" id="UP001320119">
    <property type="component" value="Chromosome"/>
</dbReference>
<accession>A0AAN1WKI0</accession>
<dbReference type="AlphaFoldDB" id="A0AAN1WKI0"/>
<dbReference type="Gene3D" id="3.40.50.150">
    <property type="entry name" value="Vaccinia Virus protein VP39"/>
    <property type="match status" value="1"/>
</dbReference>
<sequence length="224" mass="25508">MTQATVNADAIKNTDEQLRVRYSNRLHSFGYDPKTLGWDTAQHQNIRFNAISRALPKNKAFSLCDIGCGFGDLRTALVNAGFLLEYHGIDINADLIQEASQRHPDCDFSVRNILLDDDTATVADWVCALGVLNFRFTEFDNEVFARQFIRRAFALAKQGLVVDMLSSHICSTYPQEDFVYYYSPEKMLSFALELTPHVQLFHDCAPIPQQEFQLVLKHESEHAL</sequence>
<name>A0AAN1WKI0_9GAMM</name>
<evidence type="ECO:0008006" key="3">
    <source>
        <dbReference type="Google" id="ProtNLM"/>
    </source>
</evidence>
<protein>
    <recommendedName>
        <fullName evidence="3">Methyltransferase domain-containing protein</fullName>
    </recommendedName>
</protein>
<dbReference type="KEGG" id="marq:MARGE09_P3484"/>
<evidence type="ECO:0000313" key="1">
    <source>
        <dbReference type="EMBL" id="BCD99283.1"/>
    </source>
</evidence>
<evidence type="ECO:0000313" key="2">
    <source>
        <dbReference type="Proteomes" id="UP001320119"/>
    </source>
</evidence>
<dbReference type="SUPFAM" id="SSF53335">
    <property type="entry name" value="S-adenosyl-L-methionine-dependent methyltransferases"/>
    <property type="match status" value="1"/>
</dbReference>
<keyword evidence="2" id="KW-1185">Reference proteome</keyword>
<gene>
    <name evidence="1" type="ORF">MARGE09_P3484</name>
</gene>
<proteinExistence type="predicted"/>
<reference evidence="1 2" key="1">
    <citation type="journal article" date="2022" name="IScience">
        <title>An ultrasensitive nanofiber-based assay for enzymatic hydrolysis and deep-sea microbial degradation of cellulose.</title>
        <authorList>
            <person name="Tsudome M."/>
            <person name="Tachioka M."/>
            <person name="Miyazaki M."/>
            <person name="Uchimura K."/>
            <person name="Tsuda M."/>
            <person name="Takaki Y."/>
            <person name="Deguchi S."/>
        </authorList>
    </citation>
    <scope>NUCLEOTIDE SEQUENCE [LARGE SCALE GENOMIC DNA]</scope>
    <source>
        <strain evidence="1 2">GE09</strain>
    </source>
</reference>
<dbReference type="EMBL" id="AP023086">
    <property type="protein sequence ID" value="BCD99283.1"/>
    <property type="molecule type" value="Genomic_DNA"/>
</dbReference>